<feature type="non-terminal residue" evidence="7">
    <location>
        <position position="1"/>
    </location>
</feature>
<dbReference type="EMBL" id="AMZH03022527">
    <property type="protein sequence ID" value="RRT37236.1"/>
    <property type="molecule type" value="Genomic_DNA"/>
</dbReference>
<dbReference type="GO" id="GO:0003700">
    <property type="term" value="F:DNA-binding transcription factor activity"/>
    <property type="evidence" value="ECO:0007669"/>
    <property type="project" value="InterPro"/>
</dbReference>
<dbReference type="SUPFAM" id="SSF118290">
    <property type="entry name" value="WRKY DNA-binding domain"/>
    <property type="match status" value="1"/>
</dbReference>
<dbReference type="InterPro" id="IPR044810">
    <property type="entry name" value="WRKY_plant"/>
</dbReference>
<proteinExistence type="predicted"/>
<accession>A0A426XCL2</accession>
<dbReference type="GO" id="GO:0005634">
    <property type="term" value="C:nucleus"/>
    <property type="evidence" value="ECO:0007669"/>
    <property type="project" value="UniProtKB-SubCell"/>
</dbReference>
<evidence type="ECO:0000256" key="3">
    <source>
        <dbReference type="ARBA" id="ARBA00023125"/>
    </source>
</evidence>
<dbReference type="PANTHER" id="PTHR31221:SF334">
    <property type="entry name" value="WRKY TRANSCRIPTION FACTOR 57-RELATED"/>
    <property type="match status" value="1"/>
</dbReference>
<evidence type="ECO:0000256" key="5">
    <source>
        <dbReference type="ARBA" id="ARBA00023242"/>
    </source>
</evidence>
<organism evidence="7 8">
    <name type="scientific">Ensete ventricosum</name>
    <name type="common">Abyssinian banana</name>
    <name type="synonym">Musa ensete</name>
    <dbReference type="NCBI Taxonomy" id="4639"/>
    <lineage>
        <taxon>Eukaryota</taxon>
        <taxon>Viridiplantae</taxon>
        <taxon>Streptophyta</taxon>
        <taxon>Embryophyta</taxon>
        <taxon>Tracheophyta</taxon>
        <taxon>Spermatophyta</taxon>
        <taxon>Magnoliopsida</taxon>
        <taxon>Liliopsida</taxon>
        <taxon>Zingiberales</taxon>
        <taxon>Musaceae</taxon>
        <taxon>Ensete</taxon>
    </lineage>
</organism>
<gene>
    <name evidence="7" type="ORF">B296_00031871</name>
</gene>
<reference evidence="7 8" key="1">
    <citation type="journal article" date="2014" name="Agronomy (Basel)">
        <title>A Draft Genome Sequence for Ensete ventricosum, the Drought-Tolerant Tree Against Hunger.</title>
        <authorList>
            <person name="Harrison J."/>
            <person name="Moore K.A."/>
            <person name="Paszkiewicz K."/>
            <person name="Jones T."/>
            <person name="Grant M."/>
            <person name="Ambacheew D."/>
            <person name="Muzemil S."/>
            <person name="Studholme D.J."/>
        </authorList>
    </citation>
    <scope>NUCLEOTIDE SEQUENCE [LARGE SCALE GENOMIC DNA]</scope>
</reference>
<protein>
    <recommendedName>
        <fullName evidence="6">WRKY domain-containing protein</fullName>
    </recommendedName>
</protein>
<dbReference type="AlphaFoldDB" id="A0A426XCL2"/>
<keyword evidence="3" id="KW-0238">DNA-binding</keyword>
<dbReference type="PANTHER" id="PTHR31221">
    <property type="entry name" value="WRKY TRANSCRIPTION FACTOR PROTEIN 1-RELATED"/>
    <property type="match status" value="1"/>
</dbReference>
<comment type="caution">
    <text evidence="7">The sequence shown here is derived from an EMBL/GenBank/DDBJ whole genome shotgun (WGS) entry which is preliminary data.</text>
</comment>
<dbReference type="Proteomes" id="UP000287651">
    <property type="component" value="Unassembled WGS sequence"/>
</dbReference>
<dbReference type="InterPro" id="IPR036576">
    <property type="entry name" value="WRKY_dom_sf"/>
</dbReference>
<sequence length="56" mass="6617">RKYSQKPKKEPRFAFKTRSEVDHLEDDFRWRKYGQKVVKNSPTPGAITAAPLRRVT</sequence>
<name>A0A426XCL2_ENSVE</name>
<evidence type="ECO:0000259" key="6">
    <source>
        <dbReference type="PROSITE" id="PS50811"/>
    </source>
</evidence>
<dbReference type="GO" id="GO:0043565">
    <property type="term" value="F:sequence-specific DNA binding"/>
    <property type="evidence" value="ECO:0007669"/>
    <property type="project" value="InterPro"/>
</dbReference>
<feature type="domain" description="WRKY" evidence="6">
    <location>
        <begin position="19"/>
        <end position="56"/>
    </location>
</feature>
<evidence type="ECO:0000313" key="8">
    <source>
        <dbReference type="Proteomes" id="UP000287651"/>
    </source>
</evidence>
<keyword evidence="5" id="KW-0539">Nucleus</keyword>
<evidence type="ECO:0000256" key="2">
    <source>
        <dbReference type="ARBA" id="ARBA00023015"/>
    </source>
</evidence>
<comment type="subcellular location">
    <subcellularLocation>
        <location evidence="1">Nucleus</location>
    </subcellularLocation>
</comment>
<keyword evidence="4" id="KW-0804">Transcription</keyword>
<dbReference type="PROSITE" id="PS50811">
    <property type="entry name" value="WRKY"/>
    <property type="match status" value="1"/>
</dbReference>
<evidence type="ECO:0000256" key="4">
    <source>
        <dbReference type="ARBA" id="ARBA00023163"/>
    </source>
</evidence>
<dbReference type="InterPro" id="IPR003657">
    <property type="entry name" value="WRKY_dom"/>
</dbReference>
<evidence type="ECO:0000313" key="7">
    <source>
        <dbReference type="EMBL" id="RRT37236.1"/>
    </source>
</evidence>
<evidence type="ECO:0000256" key="1">
    <source>
        <dbReference type="ARBA" id="ARBA00004123"/>
    </source>
</evidence>
<keyword evidence="2" id="KW-0805">Transcription regulation</keyword>
<dbReference type="Gene3D" id="2.20.25.80">
    <property type="entry name" value="WRKY domain"/>
    <property type="match status" value="1"/>
</dbReference>
<dbReference type="Pfam" id="PF03106">
    <property type="entry name" value="WRKY"/>
    <property type="match status" value="1"/>
</dbReference>